<sequence>MAKMKKSIKIFILPLVLVLLITLTGCAKKQKSSNIYEQVKESKTITWGVKADTRLFGLMSIKTGKIEGFEVDLAKALTKQMLGKNAKTEFVQTTPKTRIPLLKNGNIDAILATMTITPDRKKQVTFSEPYFTAGQSLLVKDNSTIKNVKDLNGKTALAVKGTTAVDNVKKFAPKAKVLEYDDYGQAFTALKAGQGQAMTTDNGLLAGIASENKGYKLVGGTYTSEPYGIAVEKGQTDFADRINKALNELKKNGTYHRLLVKWFNGIPGFNIKEVENS</sequence>
<keyword evidence="3" id="KW-0732">Signal</keyword>
<proteinExistence type="inferred from homology"/>
<dbReference type="PANTHER" id="PTHR30085">
    <property type="entry name" value="AMINO ACID ABC TRANSPORTER PERMEASE"/>
    <property type="match status" value="1"/>
</dbReference>
<dbReference type="GO" id="GO:0030288">
    <property type="term" value="C:outer membrane-bounded periplasmic space"/>
    <property type="evidence" value="ECO:0007669"/>
    <property type="project" value="TreeGrafter"/>
</dbReference>
<evidence type="ECO:0000256" key="2">
    <source>
        <dbReference type="ARBA" id="ARBA00022448"/>
    </source>
</evidence>
<dbReference type="Pfam" id="PF00497">
    <property type="entry name" value="SBP_bac_3"/>
    <property type="match status" value="1"/>
</dbReference>
<evidence type="ECO:0000256" key="1">
    <source>
        <dbReference type="ARBA" id="ARBA00010333"/>
    </source>
</evidence>
<dbReference type="InterPro" id="IPR001638">
    <property type="entry name" value="Solute-binding_3/MltF_N"/>
</dbReference>
<evidence type="ECO:0000256" key="3">
    <source>
        <dbReference type="ARBA" id="ARBA00022729"/>
    </source>
</evidence>
<evidence type="ECO:0000259" key="5">
    <source>
        <dbReference type="SMART" id="SM00079"/>
    </source>
</evidence>
<gene>
    <name evidence="6" type="ordered locus">LGAS_0529</name>
</gene>
<dbReference type="Gene3D" id="3.40.190.10">
    <property type="entry name" value="Periplasmic binding protein-like II"/>
    <property type="match status" value="2"/>
</dbReference>
<feature type="domain" description="Solute-binding protein family 3/N-terminal" evidence="4">
    <location>
        <begin position="44"/>
        <end position="266"/>
    </location>
</feature>
<dbReference type="KEGG" id="lga:LGAS_0529"/>
<keyword evidence="2" id="KW-0813">Transport</keyword>
<comment type="similarity">
    <text evidence="1">Belongs to the bacterial solute-binding protein 3 family.</text>
</comment>
<evidence type="ECO:0000313" key="6">
    <source>
        <dbReference type="EMBL" id="ABJ59926.1"/>
    </source>
</evidence>
<dbReference type="InterPro" id="IPR051455">
    <property type="entry name" value="Bact_solute-bind_prot3"/>
</dbReference>
<dbReference type="PANTHER" id="PTHR30085:SF6">
    <property type="entry name" value="ABC TRANSPORTER GLUTAMINE-BINDING PROTEIN GLNH"/>
    <property type="match status" value="1"/>
</dbReference>
<organism evidence="6 7">
    <name type="scientific">Lactobacillus gasseri (strain ATCC 33323 / DSM 20243 / BCRC 14619 / CIP 102991 / JCM 1131 / KCTC 3163 / NCIMB 11718 / NCTC 13722 / AM63)</name>
    <dbReference type="NCBI Taxonomy" id="324831"/>
    <lineage>
        <taxon>Bacteria</taxon>
        <taxon>Bacillati</taxon>
        <taxon>Bacillota</taxon>
        <taxon>Bacilli</taxon>
        <taxon>Lactobacillales</taxon>
        <taxon>Lactobacillaceae</taxon>
        <taxon>Lactobacillus</taxon>
    </lineage>
</organism>
<dbReference type="CDD" id="cd13690">
    <property type="entry name" value="PBP2_GluB"/>
    <property type="match status" value="1"/>
</dbReference>
<dbReference type="EMBL" id="CP000413">
    <property type="protein sequence ID" value="ABJ59926.1"/>
    <property type="molecule type" value="Genomic_DNA"/>
</dbReference>
<dbReference type="Proteomes" id="UP000000664">
    <property type="component" value="Chromosome"/>
</dbReference>
<dbReference type="PROSITE" id="PS51257">
    <property type="entry name" value="PROKAR_LIPOPROTEIN"/>
    <property type="match status" value="1"/>
</dbReference>
<protein>
    <submittedName>
        <fullName evidence="6">Amino acid ABC transporter substrate-binding protein, PAAT family</fullName>
    </submittedName>
</protein>
<dbReference type="SUPFAM" id="SSF53850">
    <property type="entry name" value="Periplasmic binding protein-like II"/>
    <property type="match status" value="1"/>
</dbReference>
<dbReference type="SMART" id="SM00062">
    <property type="entry name" value="PBPb"/>
    <property type="match status" value="1"/>
</dbReference>
<evidence type="ECO:0000313" key="7">
    <source>
        <dbReference type="Proteomes" id="UP000000664"/>
    </source>
</evidence>
<name>A0A805ZY35_LACGA</name>
<dbReference type="GO" id="GO:0015276">
    <property type="term" value="F:ligand-gated monoatomic ion channel activity"/>
    <property type="evidence" value="ECO:0007669"/>
    <property type="project" value="InterPro"/>
</dbReference>
<dbReference type="InterPro" id="IPR001320">
    <property type="entry name" value="Iontro_rcpt_C"/>
</dbReference>
<accession>A0A805ZY35</accession>
<evidence type="ECO:0000259" key="4">
    <source>
        <dbReference type="SMART" id="SM00062"/>
    </source>
</evidence>
<dbReference type="GO" id="GO:0006865">
    <property type="term" value="P:amino acid transport"/>
    <property type="evidence" value="ECO:0007669"/>
    <property type="project" value="TreeGrafter"/>
</dbReference>
<reference evidence="6 7" key="1">
    <citation type="journal article" date="2006" name="Proc. Natl. Acad. Sci. U.S.A.">
        <title>Comparative genomics of the lactic acid bacteria.</title>
        <authorList>
            <person name="Makarova K."/>
            <person name="Slesarev A."/>
            <person name="Wolf Y."/>
            <person name="Sorokin A."/>
            <person name="Mirkin B."/>
            <person name="Koonin E."/>
            <person name="Pavlov A."/>
            <person name="Pavlova N."/>
            <person name="Karamychev V."/>
            <person name="Polouchine N."/>
            <person name="Shakhova V."/>
            <person name="Grigoriev I."/>
            <person name="Lou Y."/>
            <person name="Rohksar D."/>
            <person name="Lucas S."/>
            <person name="Huang K."/>
            <person name="Goodstein D.M."/>
            <person name="Hawkins T."/>
            <person name="Plengvidhya V."/>
            <person name="Welker D."/>
            <person name="Hughes J."/>
            <person name="Goh Y."/>
            <person name="Benson A."/>
            <person name="Baldwin K."/>
            <person name="Lee J.H."/>
            <person name="Diaz-Muniz I."/>
            <person name="Dosti B."/>
            <person name="Smeianov V."/>
            <person name="Wechter W."/>
            <person name="Barabote R."/>
            <person name="Lorca G."/>
            <person name="Altermann E."/>
            <person name="Barrangou R."/>
            <person name="Ganesan B."/>
            <person name="Xie Y."/>
            <person name="Rawsthorne H."/>
            <person name="Tamir D."/>
            <person name="Parker C."/>
            <person name="Breidt F."/>
            <person name="Broadbent J."/>
            <person name="Hutkins R."/>
            <person name="O'Sullivan D."/>
            <person name="Steele J."/>
            <person name="Unlu G."/>
            <person name="Saier M."/>
            <person name="Klaenhammer T."/>
            <person name="Richardson P."/>
            <person name="Kozyavkin S."/>
            <person name="Weimer B."/>
            <person name="Mills D."/>
        </authorList>
    </citation>
    <scope>NUCLEOTIDE SEQUENCE [LARGE SCALE GENOMIC DNA]</scope>
    <source>
        <strain evidence="7">ATCC 33323 / DSM 20243 / BCRC 14619 / CIP 102991 / JCM 1131 / KCTC 3163 / NCIMB 11718 / NCTC 13722 / AM63</strain>
    </source>
</reference>
<dbReference type="GO" id="GO:0005576">
    <property type="term" value="C:extracellular region"/>
    <property type="evidence" value="ECO:0007669"/>
    <property type="project" value="TreeGrafter"/>
</dbReference>
<dbReference type="SMART" id="SM00079">
    <property type="entry name" value="PBPe"/>
    <property type="match status" value="1"/>
</dbReference>
<dbReference type="GO" id="GO:0016020">
    <property type="term" value="C:membrane"/>
    <property type="evidence" value="ECO:0007669"/>
    <property type="project" value="InterPro"/>
</dbReference>
<dbReference type="AlphaFoldDB" id="A0A805ZY35"/>
<feature type="domain" description="Ionotropic glutamate receptor C-terminal" evidence="5">
    <location>
        <begin position="53"/>
        <end position="265"/>
    </location>
</feature>